<keyword evidence="2" id="KW-1185">Reference proteome</keyword>
<gene>
    <name evidence="1" type="ORF">EKG37_18115</name>
</gene>
<reference evidence="1 2" key="1">
    <citation type="submission" date="2018-12" db="EMBL/GenBank/DDBJ databases">
        <title>Bacillus yapensis draft genome sequence.</title>
        <authorList>
            <person name="Yu L."/>
            <person name="Xu X."/>
            <person name="Tang X."/>
        </authorList>
    </citation>
    <scope>NUCLEOTIDE SEQUENCE [LARGE SCALE GENOMIC DNA]</scope>
    <source>
        <strain evidence="1 2">XXST-01</strain>
    </source>
</reference>
<dbReference type="AlphaFoldDB" id="A0A3S0KJ07"/>
<dbReference type="EMBL" id="RXNT01000017">
    <property type="protein sequence ID" value="RTR27810.1"/>
    <property type="molecule type" value="Genomic_DNA"/>
</dbReference>
<name>A0A3S0KJ07_9BACI</name>
<sequence>MTNLALVDTSTGEVISSDVVSYRTSKQQEAYQGVRAHQLKEKHSFRTTGDKFTNGNMDTIRQLRREIDDTTLGYVLYLQTALQYDGTLGTSKRAFTKVKDFEAVLNVKALQVKKVVKALRIAGVLNVNDEGVYCMNPTYHWKGKMHSSDAQKNVKLMDAGIKALRDAGMKAKDLGVLYALLPYINYSKNLVTHNPYEYDVNKVQPMNLQDVADVLNYEHAQRVSGKLRKITFTAPDGRAMYAFGIVSIGKESNVIVNPLLVRRLAEGKGQELLSNDFLTLFQINRPKSI</sequence>
<dbReference type="Proteomes" id="UP000271374">
    <property type="component" value="Unassembled WGS sequence"/>
</dbReference>
<evidence type="ECO:0000313" key="1">
    <source>
        <dbReference type="EMBL" id="RTR27810.1"/>
    </source>
</evidence>
<comment type="caution">
    <text evidence="1">The sequence shown here is derived from an EMBL/GenBank/DDBJ whole genome shotgun (WGS) entry which is preliminary data.</text>
</comment>
<protein>
    <recommendedName>
        <fullName evidence="3">Plasmid replication protein RepL domain-containing protein</fullName>
    </recommendedName>
</protein>
<evidence type="ECO:0000313" key="2">
    <source>
        <dbReference type="Proteomes" id="UP000271374"/>
    </source>
</evidence>
<evidence type="ECO:0008006" key="3">
    <source>
        <dbReference type="Google" id="ProtNLM"/>
    </source>
</evidence>
<accession>A0A3S0KJ07</accession>
<dbReference type="OrthoDB" id="2564399at2"/>
<dbReference type="RefSeq" id="WP_126410204.1">
    <property type="nucleotide sequence ID" value="NZ_RXNT01000017.1"/>
</dbReference>
<organism evidence="1 2">
    <name type="scientific">Bacillus yapensis</name>
    <dbReference type="NCBI Taxonomy" id="2492960"/>
    <lineage>
        <taxon>Bacteria</taxon>
        <taxon>Bacillati</taxon>
        <taxon>Bacillota</taxon>
        <taxon>Bacilli</taxon>
        <taxon>Bacillales</taxon>
        <taxon>Bacillaceae</taxon>
        <taxon>Bacillus</taxon>
    </lineage>
</organism>
<proteinExistence type="predicted"/>